<organism evidence="1 2">
    <name type="scientific">Nemania bipapillata</name>
    <dbReference type="NCBI Taxonomy" id="110536"/>
    <lineage>
        <taxon>Eukaryota</taxon>
        <taxon>Fungi</taxon>
        <taxon>Dikarya</taxon>
        <taxon>Ascomycota</taxon>
        <taxon>Pezizomycotina</taxon>
        <taxon>Sordariomycetes</taxon>
        <taxon>Xylariomycetidae</taxon>
        <taxon>Xylariales</taxon>
        <taxon>Xylariaceae</taxon>
        <taxon>Nemania</taxon>
    </lineage>
</organism>
<proteinExistence type="predicted"/>
<sequence length="947" mass="108512">MDPITVVALAGNVLQFIQFVGGLLANTRKLHASATSAGCMSDHFQDICNTLVTFNAQLQEPLVSAENEAYKLSKYGKPLAECAAACKRECDDLLRIMNQLRAIATTKGPRYWNSFRAALAEVWKQNEIEDLRSRIADRQRQMTLLLCAASNESIHDLNQHVKDVGRGIWGLQTDSRLDSIIDEIRLLEKRVGEHDCNHPPTTGYVRSICDGLDKLSLRTRDFEKEAQILATLNYSDRPARHEKIPDAHITTFKWSLQETGEKDARHGRLRRWLKSDDPIFWVSGKPGSGKSKFMKWIADSNETKKCLAVWAGQHELLIIGHYFTIHGTPIQRSLEGLLRSLVFGILVRKPMLIPKLIPDRWKNPWKQSRWTQSELETLLKLLGAETESLSSKICYFIDGLDEFEGDHLDICQTLKQLSHNPFIKVCVSSRPWNVFEDALGEKPGSKLYMHELTRADIRNYTESRLKEHTRWNILQEASFVPSRSLIEEVVTKSSGVFLWVTLVVRLLREGLTNDDSLSDLQRRLSSFPVDLDAFFKHILQSVDPFYNEKMAATLSLALEAREPLCLEIYFFHDFECADENYAFREPTDRMIMDLMTRDKILDSVSRRINGRCKGLLERNGDRVEFLHRTVYDFLHTGKMSKFLKDQTKNTQNISLSILKAFLMWVKGSTFSCQTMGLRDTPASQIIGFVTRMRQGLRYARLAEIQGDSSATLTAALLDNMEFSITRMLSRGQIEMTDPSFARDIFRQLVLEAGVGSYVRSKLTADPEFLTGYYADRIHSPLYLVLSPSCRLTAENRYWILHELLKGGHDPQRISSDPRSIHKSDSPWSYLVVQCVSDYNPPLTSESDIDWRWADRLLTYTENDILLTLLEHGIDPTIRVPVPVPFIRYEGDDEIRMPIWLVFLLAVARVHSCKRPEAYEKAMIAMINQTGPLQRIDLYDGLNFWDVC</sequence>
<dbReference type="Proteomes" id="UP001153334">
    <property type="component" value="Unassembled WGS sequence"/>
</dbReference>
<reference evidence="1" key="1">
    <citation type="submission" date="2022-11" db="EMBL/GenBank/DDBJ databases">
        <title>Genome Sequence of Nemania bipapillata.</title>
        <authorList>
            <person name="Buettner E."/>
        </authorList>
    </citation>
    <scope>NUCLEOTIDE SEQUENCE</scope>
    <source>
        <strain evidence="1">CP14</strain>
    </source>
</reference>
<evidence type="ECO:0000313" key="2">
    <source>
        <dbReference type="Proteomes" id="UP001153334"/>
    </source>
</evidence>
<name>A0ACC2IRC3_9PEZI</name>
<protein>
    <submittedName>
        <fullName evidence="1">Uncharacterized protein</fullName>
    </submittedName>
</protein>
<gene>
    <name evidence="1" type="ORF">ONZ43_g4151</name>
</gene>
<keyword evidence="2" id="KW-1185">Reference proteome</keyword>
<evidence type="ECO:0000313" key="1">
    <source>
        <dbReference type="EMBL" id="KAJ8117704.1"/>
    </source>
</evidence>
<accession>A0ACC2IRC3</accession>
<dbReference type="EMBL" id="JAPESX010001074">
    <property type="protein sequence ID" value="KAJ8117704.1"/>
    <property type="molecule type" value="Genomic_DNA"/>
</dbReference>
<comment type="caution">
    <text evidence="1">The sequence shown here is derived from an EMBL/GenBank/DDBJ whole genome shotgun (WGS) entry which is preliminary data.</text>
</comment>